<dbReference type="GO" id="GO:0005975">
    <property type="term" value="P:carbohydrate metabolic process"/>
    <property type="evidence" value="ECO:0007669"/>
    <property type="project" value="InterPro"/>
</dbReference>
<dbReference type="OMA" id="AEIINGC"/>
<dbReference type="Pfam" id="PF06722">
    <property type="entry name" value="EryCIII-like_C"/>
    <property type="match status" value="1"/>
</dbReference>
<protein>
    <submittedName>
        <fullName evidence="4">Glycosyltransferase family 28 domain-containing protein</fullName>
    </submittedName>
</protein>
<dbReference type="HOGENOM" id="CLU_000537_1_0_1"/>
<keyword evidence="1 4" id="KW-0808">Transferase</keyword>
<dbReference type="PANTHER" id="PTHR48050">
    <property type="entry name" value="STEROL 3-BETA-GLUCOSYLTRANSFERASE"/>
    <property type="match status" value="1"/>
</dbReference>
<evidence type="ECO:0000259" key="2">
    <source>
        <dbReference type="Pfam" id="PF03033"/>
    </source>
</evidence>
<dbReference type="InterPro" id="IPR050426">
    <property type="entry name" value="Glycosyltransferase_28"/>
</dbReference>
<feature type="domain" description="Erythromycin biosynthesis protein CIII-like C-terminal" evidence="3">
    <location>
        <begin position="416"/>
        <end position="519"/>
    </location>
</feature>
<dbReference type="FunFam" id="3.40.50.2000:FF:000268">
    <property type="entry name" value="Glycosyltransferase family 1 protein"/>
    <property type="match status" value="1"/>
</dbReference>
<dbReference type="Pfam" id="PF03033">
    <property type="entry name" value="Glyco_transf_28"/>
    <property type="match status" value="1"/>
</dbReference>
<dbReference type="PANTHER" id="PTHR48050:SF13">
    <property type="entry name" value="STEROL 3-BETA-GLUCOSYLTRANSFERASE UGT80A2"/>
    <property type="match status" value="1"/>
</dbReference>
<dbReference type="SUPFAM" id="SSF53756">
    <property type="entry name" value="UDP-Glycosyltransferase/glycogen phosphorylase"/>
    <property type="match status" value="1"/>
</dbReference>
<evidence type="ECO:0000256" key="1">
    <source>
        <dbReference type="ARBA" id="ARBA00022679"/>
    </source>
</evidence>
<dbReference type="Proteomes" id="UP000006753">
    <property type="component" value="Unassembled WGS sequence"/>
</dbReference>
<dbReference type="InterPro" id="IPR002213">
    <property type="entry name" value="UDP_glucos_trans"/>
</dbReference>
<name>K1WVQ5_MARBU</name>
<gene>
    <name evidence="4" type="ORF">MBM_08987</name>
</gene>
<proteinExistence type="predicted"/>
<evidence type="ECO:0000313" key="5">
    <source>
        <dbReference type="Proteomes" id="UP000006753"/>
    </source>
</evidence>
<dbReference type="EMBL" id="JH921454">
    <property type="protein sequence ID" value="EKD12758.1"/>
    <property type="molecule type" value="Genomic_DNA"/>
</dbReference>
<reference evidence="4 5" key="1">
    <citation type="journal article" date="2012" name="BMC Genomics">
        <title>Sequencing the genome of Marssonina brunnea reveals fungus-poplar co-evolution.</title>
        <authorList>
            <person name="Zhu S."/>
            <person name="Cao Y.-Z."/>
            <person name="Jiang C."/>
            <person name="Tan B.-Y."/>
            <person name="Wang Z."/>
            <person name="Feng S."/>
            <person name="Zhang L."/>
            <person name="Su X.-H."/>
            <person name="Brejova B."/>
            <person name="Vinar T."/>
            <person name="Xu M."/>
            <person name="Wang M.-X."/>
            <person name="Zhang S.-G."/>
            <person name="Huang M.-R."/>
            <person name="Wu R."/>
            <person name="Zhou Y."/>
        </authorList>
    </citation>
    <scope>NUCLEOTIDE SEQUENCE [LARGE SCALE GENOMIC DNA]</scope>
    <source>
        <strain evidence="4 5">MB_m1</strain>
    </source>
</reference>
<dbReference type="Gene3D" id="3.40.50.2000">
    <property type="entry name" value="Glycogen Phosphorylase B"/>
    <property type="match status" value="2"/>
</dbReference>
<evidence type="ECO:0000313" key="4">
    <source>
        <dbReference type="EMBL" id="EKD12758.1"/>
    </source>
</evidence>
<accession>K1WVQ5</accession>
<dbReference type="CDD" id="cd03784">
    <property type="entry name" value="GT1_Gtf-like"/>
    <property type="match status" value="1"/>
</dbReference>
<dbReference type="InterPro" id="IPR010610">
    <property type="entry name" value="EryCIII-like_C"/>
</dbReference>
<dbReference type="InParanoid" id="K1WVQ5"/>
<sequence length="921" mass="101461">MSVGSEQTLVGAVDSSSNLFRAKAFIRDDGRVSIRLKDKASAITKYLNESSRPPPGHLHGGEDLHQKKRKYKTNFQSKLEKYAGIPRLNIAILIVGSRGDVQPFIAVGQQLTKEPYNHRVRLCTHPVFKDFVEENGLEFFSIGGDPERLMAYMVKNPGLMPGLQSLRQGDVASQRNMIAEILEGCWRGCVEPGNGMKRTSQASQSSQCKSREEEIDSLFIADAIIANPPSYGHVHCAEKLGIPLHIMFTMPWSPTQYFPHPLASLERNESDPGFANYISYSMMELLAWQGLSDVINGFRVKTLQLDPVSPLWGHMLLSRMKVPFTYTWSSTLIPKPPDWGSHINVSGFSFLDQTSSYTPAEDLVAFLNAGPPPVYIGFGSIVVDNPQELTALIFGAVKKTGVRALVSKGWGGLGAGEVPENVFLLGNVPHDWLFKHVSAVVHHGGAGTTAIGIALGRPTVVVPFFGDQPFWGAMIHRAGAGPEPVPFKKMTEDTLANSITTALTPEVKAAVEVMAKEIAGENGAANAAALFHESLNIDSMRCVLRPDRVAHWRVRKTSIRLSNLAAATLLDAGLMNVESNKLIRHRDWYVDEGAVDPLQGLIAVASTTATSAITKTVQYSRGISKAIHKKPPSEEDAADEQPHFEASNSLYRYPSHNPIQNAVHYSPKQLDDIAYQMASKNLPNSKSKRRHLKTQLWSPVLRATNMLQPKNRVVQYHGRLHDASVETGNFAYSMAATGLKSTPSFFHFPVIFFYNLANGFHNAPSFLFADDTVRRRNNITGFGSGVKVASEEVVFGLFDGITGLVTQPFNGARREGPLGLAKGIGRGLAGLVFKTGAAAFGLPGYTLKGIEKQLEKRYSRRLKANLLVVRIRQGILDFERSTEEEREEIRQRWSELECDAILELMRVGRYHAASQPNRCGL</sequence>
<dbReference type="KEGG" id="mbe:MBM_08987"/>
<dbReference type="AlphaFoldDB" id="K1WVQ5"/>
<dbReference type="OrthoDB" id="5835829at2759"/>
<dbReference type="eggNOG" id="KOG1192">
    <property type="taxonomic scope" value="Eukaryota"/>
</dbReference>
<organism evidence="4 5">
    <name type="scientific">Marssonina brunnea f. sp. multigermtubi (strain MB_m1)</name>
    <name type="common">Marssonina leaf spot fungus</name>
    <dbReference type="NCBI Taxonomy" id="1072389"/>
    <lineage>
        <taxon>Eukaryota</taxon>
        <taxon>Fungi</taxon>
        <taxon>Dikarya</taxon>
        <taxon>Ascomycota</taxon>
        <taxon>Pezizomycotina</taxon>
        <taxon>Leotiomycetes</taxon>
        <taxon>Helotiales</taxon>
        <taxon>Drepanopezizaceae</taxon>
        <taxon>Drepanopeziza</taxon>
    </lineage>
</organism>
<feature type="domain" description="Glycosyltransferase family 28 N-terminal" evidence="2">
    <location>
        <begin position="90"/>
        <end position="258"/>
    </location>
</feature>
<dbReference type="GO" id="GO:0016906">
    <property type="term" value="F:sterol 3-beta-glucosyltransferase activity"/>
    <property type="evidence" value="ECO:0007669"/>
    <property type="project" value="UniProtKB-ARBA"/>
</dbReference>
<dbReference type="InterPro" id="IPR004276">
    <property type="entry name" value="GlycoTrans_28_N"/>
</dbReference>
<evidence type="ECO:0000259" key="3">
    <source>
        <dbReference type="Pfam" id="PF06722"/>
    </source>
</evidence>
<keyword evidence="5" id="KW-1185">Reference proteome</keyword>
<dbReference type="FunFam" id="3.40.50.2000:FF:000009">
    <property type="entry name" value="Sterol 3-beta-glucosyltransferase UGT80A2"/>
    <property type="match status" value="1"/>
</dbReference>